<comment type="function">
    <text evidence="5">RNA helicase.</text>
</comment>
<dbReference type="EMBL" id="JANBQB010000494">
    <property type="protein sequence ID" value="KAJ1975762.1"/>
    <property type="molecule type" value="Genomic_DNA"/>
</dbReference>
<evidence type="ECO:0000313" key="10">
    <source>
        <dbReference type="Proteomes" id="UP001151582"/>
    </source>
</evidence>
<dbReference type="PROSITE" id="PS51192">
    <property type="entry name" value="HELICASE_ATP_BIND_1"/>
    <property type="match status" value="1"/>
</dbReference>
<evidence type="ECO:0000256" key="1">
    <source>
        <dbReference type="ARBA" id="ARBA00022741"/>
    </source>
</evidence>
<dbReference type="EC" id="3.6.4.13" evidence="5"/>
<dbReference type="SMART" id="SM00490">
    <property type="entry name" value="HELICc"/>
    <property type="match status" value="1"/>
</dbReference>
<dbReference type="OrthoDB" id="10256233at2759"/>
<dbReference type="AlphaFoldDB" id="A0A9W8AZA2"/>
<evidence type="ECO:0000259" key="7">
    <source>
        <dbReference type="PROSITE" id="PS51192"/>
    </source>
</evidence>
<keyword evidence="2 5" id="KW-0378">Hydrolase</keyword>
<protein>
    <recommendedName>
        <fullName evidence="5">ATP-dependent RNA helicase</fullName>
        <ecNumber evidence="5">3.6.4.13</ecNumber>
    </recommendedName>
</protein>
<evidence type="ECO:0000256" key="2">
    <source>
        <dbReference type="ARBA" id="ARBA00022801"/>
    </source>
</evidence>
<dbReference type="GO" id="GO:0003723">
    <property type="term" value="F:RNA binding"/>
    <property type="evidence" value="ECO:0007669"/>
    <property type="project" value="UniProtKB-UniRule"/>
</dbReference>
<dbReference type="PANTHER" id="PTHR24031">
    <property type="entry name" value="RNA HELICASE"/>
    <property type="match status" value="1"/>
</dbReference>
<dbReference type="InterPro" id="IPR014001">
    <property type="entry name" value="Helicase_ATP-bd"/>
</dbReference>
<feature type="compositionally biased region" description="Polar residues" evidence="6">
    <location>
        <begin position="493"/>
        <end position="515"/>
    </location>
</feature>
<reference evidence="9" key="1">
    <citation type="submission" date="2022-07" db="EMBL/GenBank/DDBJ databases">
        <title>Phylogenomic reconstructions and comparative analyses of Kickxellomycotina fungi.</title>
        <authorList>
            <person name="Reynolds N.K."/>
            <person name="Stajich J.E."/>
            <person name="Barry K."/>
            <person name="Grigoriev I.V."/>
            <person name="Crous P."/>
            <person name="Smith M.E."/>
        </authorList>
    </citation>
    <scope>NUCLEOTIDE SEQUENCE</scope>
    <source>
        <strain evidence="9">RSA 567</strain>
    </source>
</reference>
<keyword evidence="4 5" id="KW-0694">RNA-binding</keyword>
<evidence type="ECO:0000256" key="4">
    <source>
        <dbReference type="ARBA" id="ARBA00022884"/>
    </source>
</evidence>
<comment type="similarity">
    <text evidence="5">Belongs to the DEAD box helicase family.</text>
</comment>
<dbReference type="Gene3D" id="3.40.50.300">
    <property type="entry name" value="P-loop containing nucleotide triphosphate hydrolases"/>
    <property type="match status" value="2"/>
</dbReference>
<dbReference type="GO" id="GO:0016787">
    <property type="term" value="F:hydrolase activity"/>
    <property type="evidence" value="ECO:0007669"/>
    <property type="project" value="UniProtKB-KW"/>
</dbReference>
<dbReference type="GO" id="GO:0005524">
    <property type="term" value="F:ATP binding"/>
    <property type="evidence" value="ECO:0007669"/>
    <property type="project" value="UniProtKB-UniRule"/>
</dbReference>
<dbReference type="InterPro" id="IPR011545">
    <property type="entry name" value="DEAD/DEAH_box_helicase_dom"/>
</dbReference>
<dbReference type="GO" id="GO:0003724">
    <property type="term" value="F:RNA helicase activity"/>
    <property type="evidence" value="ECO:0007669"/>
    <property type="project" value="UniProtKB-EC"/>
</dbReference>
<keyword evidence="10" id="KW-1185">Reference proteome</keyword>
<accession>A0A9W8AZA2</accession>
<dbReference type="PROSITE" id="PS51194">
    <property type="entry name" value="HELICASE_CTER"/>
    <property type="match status" value="1"/>
</dbReference>
<comment type="caution">
    <text evidence="9">The sequence shown here is derived from an EMBL/GenBank/DDBJ whole genome shotgun (WGS) entry which is preliminary data.</text>
</comment>
<dbReference type="SMART" id="SM00487">
    <property type="entry name" value="DEXDc"/>
    <property type="match status" value="1"/>
</dbReference>
<feature type="domain" description="Helicase C-terminal" evidence="8">
    <location>
        <begin position="306"/>
        <end position="477"/>
    </location>
</feature>
<evidence type="ECO:0000313" key="9">
    <source>
        <dbReference type="EMBL" id="KAJ1975762.1"/>
    </source>
</evidence>
<proteinExistence type="inferred from homology"/>
<dbReference type="InterPro" id="IPR001650">
    <property type="entry name" value="Helicase_C-like"/>
</dbReference>
<dbReference type="Proteomes" id="UP001151582">
    <property type="component" value="Unassembled WGS sequence"/>
</dbReference>
<evidence type="ECO:0000256" key="6">
    <source>
        <dbReference type="SAM" id="MobiDB-lite"/>
    </source>
</evidence>
<gene>
    <name evidence="9" type="ORF">H4R34_004218</name>
</gene>
<dbReference type="Pfam" id="PF00271">
    <property type="entry name" value="Helicase_C"/>
    <property type="match status" value="1"/>
</dbReference>
<evidence type="ECO:0000256" key="3">
    <source>
        <dbReference type="ARBA" id="ARBA00022840"/>
    </source>
</evidence>
<dbReference type="SUPFAM" id="SSF52540">
    <property type="entry name" value="P-loop containing nucleoside triphosphate hydrolases"/>
    <property type="match status" value="2"/>
</dbReference>
<organism evidence="9 10">
    <name type="scientific">Dimargaris verticillata</name>
    <dbReference type="NCBI Taxonomy" id="2761393"/>
    <lineage>
        <taxon>Eukaryota</taxon>
        <taxon>Fungi</taxon>
        <taxon>Fungi incertae sedis</taxon>
        <taxon>Zoopagomycota</taxon>
        <taxon>Kickxellomycotina</taxon>
        <taxon>Dimargaritomycetes</taxon>
        <taxon>Dimargaritales</taxon>
        <taxon>Dimargaritaceae</taxon>
        <taxon>Dimargaris</taxon>
    </lineage>
</organism>
<evidence type="ECO:0000259" key="8">
    <source>
        <dbReference type="PROSITE" id="PS51194"/>
    </source>
</evidence>
<dbReference type="Pfam" id="PF00270">
    <property type="entry name" value="DEAD"/>
    <property type="match status" value="1"/>
</dbReference>
<comment type="catalytic activity">
    <reaction evidence="5">
        <text>ATP + H2O = ADP + phosphate + H(+)</text>
        <dbReference type="Rhea" id="RHEA:13065"/>
        <dbReference type="ChEBI" id="CHEBI:15377"/>
        <dbReference type="ChEBI" id="CHEBI:15378"/>
        <dbReference type="ChEBI" id="CHEBI:30616"/>
        <dbReference type="ChEBI" id="CHEBI:43474"/>
        <dbReference type="ChEBI" id="CHEBI:456216"/>
        <dbReference type="EC" id="3.6.4.13"/>
    </reaction>
</comment>
<keyword evidence="1 5" id="KW-0547">Nucleotide-binding</keyword>
<keyword evidence="3 5" id="KW-0067">ATP-binding</keyword>
<evidence type="ECO:0000256" key="5">
    <source>
        <dbReference type="RuleBase" id="RU365068"/>
    </source>
</evidence>
<feature type="region of interest" description="Disordered" evidence="6">
    <location>
        <begin position="486"/>
        <end position="525"/>
    </location>
</feature>
<dbReference type="InterPro" id="IPR027417">
    <property type="entry name" value="P-loop_NTPase"/>
</dbReference>
<sequence length="525" mass="56598">MTTAQPDPNDSANTTWRALLSDPALLVGVDALGLKVPTTIQRKAIPAIRNQGDVAFVAQTGSGKTLAYLLPLLERLRNQPPTRPSGSPYALIIVPNQPLVWQISAVVHRLARLTGIPLQPATDLHQVPIKPTATAAPFVLIVTPEGLPAGSPRQVRQLGQRLETTQYVVVDELDICLGGSFEAKSTMQLLWILTRSVPGHATAPRTWKYVVAENAWSPNAPPLCSLACPTRCQFVFCGATLSPKTSKTSVRAYLRQGFPTAQLLVNNDAFCIAPQTTEVLVQQPPARPGWDKAAYIAQVVDAVVQRLNNHGVYWPQQSTVIVFAKNSANATAYYRTFTATVRASPPAAEGAVGIATTLYVKSLDADEKADILHRMSTVSPTSGSLKRDQRPLVTVVFTANSLHRGMDLPCVRSIVLADFVQNIGQYIHCAGRTARAGQAGEVVSVVPNMDHRIVQALVQCNSPYTIDSLDEYVRLPGQPCTTPKRSLEPFLGASSTKPAQQVPSNALLNHASATPTADPKRTESI</sequence>
<keyword evidence="5" id="KW-0347">Helicase</keyword>
<name>A0A9W8AZA2_9FUNG</name>
<feature type="domain" description="Helicase ATP-binding" evidence="7">
    <location>
        <begin position="45"/>
        <end position="245"/>
    </location>
</feature>
<comment type="domain">
    <text evidence="5">The Q motif is unique to and characteristic of the DEAD box family of RNA helicases and controls ATP binding and hydrolysis.</text>
</comment>